<organism evidence="5 6">
    <name type="scientific">Thalassiosira oceanica</name>
    <name type="common">Marine diatom</name>
    <dbReference type="NCBI Taxonomy" id="159749"/>
    <lineage>
        <taxon>Eukaryota</taxon>
        <taxon>Sar</taxon>
        <taxon>Stramenopiles</taxon>
        <taxon>Ochrophyta</taxon>
        <taxon>Bacillariophyta</taxon>
        <taxon>Coscinodiscophyceae</taxon>
        <taxon>Thalassiosirophycidae</taxon>
        <taxon>Thalassiosirales</taxon>
        <taxon>Thalassiosiraceae</taxon>
        <taxon>Thalassiosira</taxon>
    </lineage>
</organism>
<keyword evidence="2" id="KW-0934">Plastid</keyword>
<protein>
    <recommendedName>
        <fullName evidence="4">Plastid lipid-associated protein/fibrillin conserved domain-containing protein</fullName>
    </recommendedName>
</protein>
<sequence length="398" mass="42741">MAPTLLPLIASLALSLLPHPHHNHISALLLQQPNEPFHTTTSSRSTRRDCFLTAAGLVTGVVGAAVGASGPANAGEKIVTASSLLAAIPRTGSGAPATNATVPPDTAYEYIERLRKRSKNGEIQSGEDKIIDNVEGLGIPIRNKAEVEEARRGAQSDMRRKRHEAESNALAKARSKKKGKRFNYTFWLLYSNGPEITSLASGLPLGFELGPTYQPLDVEGGRFENRGAVSNRYGLARLATGVVGDVSVSPPNSLNAVGIANDRNNRVAVSFRAIVFSLDEVFGRPVSVRKVLIPKLDPDAVATPANDVTYLDDQIRIVRGGDGALFVFRRARGDEDSPMLTDVERERLFLEGARKGRSKLPGSGGYGKDNDDAAADVIVGGRKESLKGQPELEFLFQN</sequence>
<dbReference type="Proteomes" id="UP000266841">
    <property type="component" value="Unassembled WGS sequence"/>
</dbReference>
<evidence type="ECO:0000259" key="4">
    <source>
        <dbReference type="Pfam" id="PF04755"/>
    </source>
</evidence>
<evidence type="ECO:0000313" key="6">
    <source>
        <dbReference type="Proteomes" id="UP000266841"/>
    </source>
</evidence>
<comment type="caution">
    <text evidence="5">The sequence shown here is derived from an EMBL/GenBank/DDBJ whole genome shotgun (WGS) entry which is preliminary data.</text>
</comment>
<feature type="domain" description="Plastid lipid-associated protein/fibrillin conserved" evidence="4">
    <location>
        <begin position="182"/>
        <end position="328"/>
    </location>
</feature>
<dbReference type="AlphaFoldDB" id="K0R7U2"/>
<dbReference type="InterPro" id="IPR006843">
    <property type="entry name" value="PAP/fibrillin_dom"/>
</dbReference>
<reference evidence="5 6" key="1">
    <citation type="journal article" date="2012" name="Genome Biol.">
        <title>Genome and low-iron response of an oceanic diatom adapted to chronic iron limitation.</title>
        <authorList>
            <person name="Lommer M."/>
            <person name="Specht M."/>
            <person name="Roy A.S."/>
            <person name="Kraemer L."/>
            <person name="Andreson R."/>
            <person name="Gutowska M.A."/>
            <person name="Wolf J."/>
            <person name="Bergner S.V."/>
            <person name="Schilhabel M.B."/>
            <person name="Klostermeier U.C."/>
            <person name="Beiko R.G."/>
            <person name="Rosenstiel P."/>
            <person name="Hippler M."/>
            <person name="Laroche J."/>
        </authorList>
    </citation>
    <scope>NUCLEOTIDE SEQUENCE [LARGE SCALE GENOMIC DNA]</scope>
    <source>
        <strain evidence="5 6">CCMP1005</strain>
    </source>
</reference>
<feature type="region of interest" description="Disordered" evidence="3">
    <location>
        <begin position="148"/>
        <end position="174"/>
    </location>
</feature>
<dbReference type="GO" id="GO:0009536">
    <property type="term" value="C:plastid"/>
    <property type="evidence" value="ECO:0007669"/>
    <property type="project" value="UniProtKB-SubCell"/>
</dbReference>
<accession>K0R7U2</accession>
<dbReference type="Pfam" id="PF04755">
    <property type="entry name" value="PAP_fibrillin"/>
    <property type="match status" value="1"/>
</dbReference>
<comment type="subcellular location">
    <subcellularLocation>
        <location evidence="1">Plastid</location>
    </subcellularLocation>
</comment>
<evidence type="ECO:0000313" key="5">
    <source>
        <dbReference type="EMBL" id="EJK44776.1"/>
    </source>
</evidence>
<evidence type="ECO:0000256" key="2">
    <source>
        <dbReference type="ARBA" id="ARBA00022640"/>
    </source>
</evidence>
<feature type="compositionally biased region" description="Basic and acidic residues" evidence="3">
    <location>
        <begin position="148"/>
        <end position="166"/>
    </location>
</feature>
<gene>
    <name evidence="5" type="ORF">THAOC_36657</name>
</gene>
<dbReference type="eggNOG" id="ENOG502SD9N">
    <property type="taxonomic scope" value="Eukaryota"/>
</dbReference>
<keyword evidence="6" id="KW-1185">Reference proteome</keyword>
<dbReference type="OrthoDB" id="429034at2759"/>
<dbReference type="EMBL" id="AGNL01049240">
    <property type="protein sequence ID" value="EJK44776.1"/>
    <property type="molecule type" value="Genomic_DNA"/>
</dbReference>
<proteinExistence type="predicted"/>
<name>K0R7U2_THAOC</name>
<evidence type="ECO:0000256" key="1">
    <source>
        <dbReference type="ARBA" id="ARBA00004474"/>
    </source>
</evidence>
<evidence type="ECO:0000256" key="3">
    <source>
        <dbReference type="SAM" id="MobiDB-lite"/>
    </source>
</evidence>